<dbReference type="PANTHER" id="PTHR23026:SF90">
    <property type="entry name" value="IODOTYROSINE DEIODINASE 1"/>
    <property type="match status" value="1"/>
</dbReference>
<dbReference type="EMBL" id="SAYU02000062">
    <property type="protein sequence ID" value="NHA69513.1"/>
    <property type="molecule type" value="Genomic_DNA"/>
</dbReference>
<dbReference type="Gene3D" id="3.40.109.10">
    <property type="entry name" value="NADH Oxidase"/>
    <property type="match status" value="1"/>
</dbReference>
<feature type="non-terminal residue" evidence="6">
    <location>
        <position position="173"/>
    </location>
</feature>
<comment type="caution">
    <text evidence="6">The sequence shown here is derived from an EMBL/GenBank/DDBJ whole genome shotgun (WGS) entry which is preliminary data.</text>
</comment>
<evidence type="ECO:0000259" key="5">
    <source>
        <dbReference type="Pfam" id="PF00881"/>
    </source>
</evidence>
<keyword evidence="1" id="KW-0285">Flavoprotein</keyword>
<proteinExistence type="predicted"/>
<name>A0A8T6R7J8_9MICO</name>
<protein>
    <recommendedName>
        <fullName evidence="5">Nitroreductase domain-containing protein</fullName>
    </recommendedName>
</protein>
<keyword evidence="7" id="KW-1185">Reference proteome</keyword>
<dbReference type="GO" id="GO:0016491">
    <property type="term" value="F:oxidoreductase activity"/>
    <property type="evidence" value="ECO:0007669"/>
    <property type="project" value="UniProtKB-KW"/>
</dbReference>
<evidence type="ECO:0000256" key="1">
    <source>
        <dbReference type="ARBA" id="ARBA00022630"/>
    </source>
</evidence>
<dbReference type="Pfam" id="PF00881">
    <property type="entry name" value="Nitroreductase"/>
    <property type="match status" value="1"/>
</dbReference>
<dbReference type="InterPro" id="IPR029479">
    <property type="entry name" value="Nitroreductase"/>
</dbReference>
<dbReference type="AlphaFoldDB" id="A0A8T6R7J8"/>
<dbReference type="InterPro" id="IPR000415">
    <property type="entry name" value="Nitroreductase-like"/>
</dbReference>
<evidence type="ECO:0000313" key="7">
    <source>
        <dbReference type="Proteomes" id="UP000287866"/>
    </source>
</evidence>
<dbReference type="PANTHER" id="PTHR23026">
    <property type="entry name" value="NADPH NITROREDUCTASE"/>
    <property type="match status" value="1"/>
</dbReference>
<sequence length="173" mass="18102">MRVTVDWKAACQAATSARTTTGVGATAPFSGAGGGVGHHGPVTDSEPARPTVPAPRPPDLTDAERVARATAFADLMATRRSVRDLAPDPVPLDAVRAAVRAAASAPSGANLQPWRFVLVTDPEVKRRIREGAEAEERDFYGRRAGAEWLSALAPLGTDADKPFLTTAPVLVVV</sequence>
<gene>
    <name evidence="6" type="ORF">EPD83_015835</name>
</gene>
<evidence type="ECO:0000313" key="6">
    <source>
        <dbReference type="EMBL" id="NHA69513.1"/>
    </source>
</evidence>
<reference evidence="6" key="1">
    <citation type="submission" date="2020-03" db="EMBL/GenBank/DDBJ databases">
        <title>Phycicoccus flavus sp. nov., a novel endophytic actinobacterium isolated from branch of Kandelia candel.</title>
        <authorList>
            <person name="Tuo L."/>
        </authorList>
    </citation>
    <scope>NUCLEOTIDE SEQUENCE</scope>
    <source>
        <strain evidence="6">CMS6Z-2</strain>
    </source>
</reference>
<evidence type="ECO:0000256" key="4">
    <source>
        <dbReference type="SAM" id="MobiDB-lite"/>
    </source>
</evidence>
<keyword evidence="3" id="KW-0560">Oxidoreductase</keyword>
<evidence type="ECO:0000256" key="3">
    <source>
        <dbReference type="ARBA" id="ARBA00023002"/>
    </source>
</evidence>
<evidence type="ECO:0000256" key="2">
    <source>
        <dbReference type="ARBA" id="ARBA00022643"/>
    </source>
</evidence>
<dbReference type="InterPro" id="IPR050627">
    <property type="entry name" value="Nitroreductase/BluB"/>
</dbReference>
<feature type="domain" description="Nitroreductase" evidence="5">
    <location>
        <begin position="77"/>
        <end position="173"/>
    </location>
</feature>
<dbReference type="SUPFAM" id="SSF55469">
    <property type="entry name" value="FMN-dependent nitroreductase-like"/>
    <property type="match status" value="1"/>
</dbReference>
<dbReference type="Proteomes" id="UP000287866">
    <property type="component" value="Unassembled WGS sequence"/>
</dbReference>
<keyword evidence="2" id="KW-0288">FMN</keyword>
<feature type="region of interest" description="Disordered" evidence="4">
    <location>
        <begin position="16"/>
        <end position="62"/>
    </location>
</feature>
<accession>A0A8T6R7J8</accession>
<organism evidence="6 7">
    <name type="scientific">Phycicoccus flavus</name>
    <dbReference type="NCBI Taxonomy" id="2502783"/>
    <lineage>
        <taxon>Bacteria</taxon>
        <taxon>Bacillati</taxon>
        <taxon>Actinomycetota</taxon>
        <taxon>Actinomycetes</taxon>
        <taxon>Micrococcales</taxon>
        <taxon>Intrasporangiaceae</taxon>
        <taxon>Phycicoccus</taxon>
    </lineage>
</organism>